<dbReference type="EMBL" id="CM009303">
    <property type="protein sequence ID" value="RQP00135.1"/>
    <property type="molecule type" value="Genomic_DNA"/>
</dbReference>
<organism evidence="1 2">
    <name type="scientific">Populus trichocarpa</name>
    <name type="common">Western balsam poplar</name>
    <name type="synonym">Populus balsamifera subsp. trichocarpa</name>
    <dbReference type="NCBI Taxonomy" id="3694"/>
    <lineage>
        <taxon>Eukaryota</taxon>
        <taxon>Viridiplantae</taxon>
        <taxon>Streptophyta</taxon>
        <taxon>Embryophyta</taxon>
        <taxon>Tracheophyta</taxon>
        <taxon>Spermatophyta</taxon>
        <taxon>Magnoliopsida</taxon>
        <taxon>eudicotyledons</taxon>
        <taxon>Gunneridae</taxon>
        <taxon>Pentapetalae</taxon>
        <taxon>rosids</taxon>
        <taxon>fabids</taxon>
        <taxon>Malpighiales</taxon>
        <taxon>Salicaceae</taxon>
        <taxon>Saliceae</taxon>
        <taxon>Populus</taxon>
    </lineage>
</organism>
<evidence type="ECO:0000313" key="2">
    <source>
        <dbReference type="Proteomes" id="UP000006729"/>
    </source>
</evidence>
<reference evidence="1 2" key="1">
    <citation type="journal article" date="2006" name="Science">
        <title>The genome of black cottonwood, Populus trichocarpa (Torr. &amp; Gray).</title>
        <authorList>
            <person name="Tuskan G.A."/>
            <person name="Difazio S."/>
            <person name="Jansson S."/>
            <person name="Bohlmann J."/>
            <person name="Grigoriev I."/>
            <person name="Hellsten U."/>
            <person name="Putnam N."/>
            <person name="Ralph S."/>
            <person name="Rombauts S."/>
            <person name="Salamov A."/>
            <person name="Schein J."/>
            <person name="Sterck L."/>
            <person name="Aerts A."/>
            <person name="Bhalerao R.R."/>
            <person name="Bhalerao R.P."/>
            <person name="Blaudez D."/>
            <person name="Boerjan W."/>
            <person name="Brun A."/>
            <person name="Brunner A."/>
            <person name="Busov V."/>
            <person name="Campbell M."/>
            <person name="Carlson J."/>
            <person name="Chalot M."/>
            <person name="Chapman J."/>
            <person name="Chen G.L."/>
            <person name="Cooper D."/>
            <person name="Coutinho P.M."/>
            <person name="Couturier J."/>
            <person name="Covert S."/>
            <person name="Cronk Q."/>
            <person name="Cunningham R."/>
            <person name="Davis J."/>
            <person name="Degroeve S."/>
            <person name="Dejardin A."/>
            <person name="Depamphilis C."/>
            <person name="Detter J."/>
            <person name="Dirks B."/>
            <person name="Dubchak I."/>
            <person name="Duplessis S."/>
            <person name="Ehlting J."/>
            <person name="Ellis B."/>
            <person name="Gendler K."/>
            <person name="Goodstein D."/>
            <person name="Gribskov M."/>
            <person name="Grimwood J."/>
            <person name="Groover A."/>
            <person name="Gunter L."/>
            <person name="Hamberger B."/>
            <person name="Heinze B."/>
            <person name="Helariutta Y."/>
            <person name="Henrissat B."/>
            <person name="Holligan D."/>
            <person name="Holt R."/>
            <person name="Huang W."/>
            <person name="Islam-Faridi N."/>
            <person name="Jones S."/>
            <person name="Jones-Rhoades M."/>
            <person name="Jorgensen R."/>
            <person name="Joshi C."/>
            <person name="Kangasjarvi J."/>
            <person name="Karlsson J."/>
            <person name="Kelleher C."/>
            <person name="Kirkpatrick R."/>
            <person name="Kirst M."/>
            <person name="Kohler A."/>
            <person name="Kalluri U."/>
            <person name="Larimer F."/>
            <person name="Leebens-Mack J."/>
            <person name="Leple J.C."/>
            <person name="Locascio P."/>
            <person name="Lou Y."/>
            <person name="Lucas S."/>
            <person name="Martin F."/>
            <person name="Montanini B."/>
            <person name="Napoli C."/>
            <person name="Nelson D.R."/>
            <person name="Nelson C."/>
            <person name="Nieminen K."/>
            <person name="Nilsson O."/>
            <person name="Pereda V."/>
            <person name="Peter G."/>
            <person name="Philippe R."/>
            <person name="Pilate G."/>
            <person name="Poliakov A."/>
            <person name="Razumovskaya J."/>
            <person name="Richardson P."/>
            <person name="Rinaldi C."/>
            <person name="Ritland K."/>
            <person name="Rouze P."/>
            <person name="Ryaboy D."/>
            <person name="Schmutz J."/>
            <person name="Schrader J."/>
            <person name="Segerman B."/>
            <person name="Shin H."/>
            <person name="Siddiqui A."/>
            <person name="Sterky F."/>
            <person name="Terry A."/>
            <person name="Tsai C.J."/>
            <person name="Uberbacher E."/>
            <person name="Unneberg P."/>
            <person name="Vahala J."/>
            <person name="Wall K."/>
            <person name="Wessler S."/>
            <person name="Yang G."/>
            <person name="Yin T."/>
            <person name="Douglas C."/>
            <person name="Marra M."/>
            <person name="Sandberg G."/>
            <person name="Van de Peer Y."/>
            <person name="Rokhsar D."/>
        </authorList>
    </citation>
    <scope>NUCLEOTIDE SEQUENCE [LARGE SCALE GENOMIC DNA]</scope>
    <source>
        <strain evidence="2">cv. Nisqually</strain>
    </source>
</reference>
<proteinExistence type="predicted"/>
<evidence type="ECO:0000313" key="1">
    <source>
        <dbReference type="EMBL" id="RQP00135.1"/>
    </source>
</evidence>
<gene>
    <name evidence="1" type="ORF">POPTR_014G136850</name>
</gene>
<accession>A0A3N7HR78</accession>
<dbReference type="AlphaFoldDB" id="A0A3N7HR78"/>
<protein>
    <submittedName>
        <fullName evidence="1">Uncharacterized protein</fullName>
    </submittedName>
</protein>
<dbReference type="InParanoid" id="A0A3N7HR78"/>
<sequence length="30" mass="3399">MCGVLGQVLKVPIKFIVCHHLLQHTRPNNC</sequence>
<name>A0A3N7HR78_POPTR</name>
<keyword evidence="2" id="KW-1185">Reference proteome</keyword>
<dbReference type="Proteomes" id="UP000006729">
    <property type="component" value="Chromosome 14"/>
</dbReference>